<dbReference type="PANTHER" id="PTHR43312:SF1">
    <property type="entry name" value="NADP-DEPENDENT OXIDOREDUCTASE DOMAIN-CONTAINING PROTEIN"/>
    <property type="match status" value="1"/>
</dbReference>
<feature type="domain" description="NADP-dependent oxidoreductase" evidence="1">
    <location>
        <begin position="1"/>
        <end position="107"/>
    </location>
</feature>
<dbReference type="InterPro" id="IPR053135">
    <property type="entry name" value="AKR2_Oxidoreductase"/>
</dbReference>
<dbReference type="SUPFAM" id="SSF51430">
    <property type="entry name" value="NAD(P)-linked oxidoreductase"/>
    <property type="match status" value="1"/>
</dbReference>
<name>A0A6J4NSJ6_9CHLR</name>
<organism evidence="2">
    <name type="scientific">uncultured Chloroflexia bacterium</name>
    <dbReference type="NCBI Taxonomy" id="1672391"/>
    <lineage>
        <taxon>Bacteria</taxon>
        <taxon>Bacillati</taxon>
        <taxon>Chloroflexota</taxon>
        <taxon>Chloroflexia</taxon>
        <taxon>environmental samples</taxon>
    </lineage>
</organism>
<evidence type="ECO:0000313" key="2">
    <source>
        <dbReference type="EMBL" id="CAA9393905.1"/>
    </source>
</evidence>
<dbReference type="InterPro" id="IPR036812">
    <property type="entry name" value="NAD(P)_OxRdtase_dom_sf"/>
</dbReference>
<dbReference type="EMBL" id="CADCTR010003314">
    <property type="protein sequence ID" value="CAA9393905.1"/>
    <property type="molecule type" value="Genomic_DNA"/>
</dbReference>
<sequence length="183" mass="20850">RLRTDYLDVLQFHGGDYLPEDVDHILHGGPMEGYQQLKQAGKIRFFGITAEEPVTLRPFMETGLFDVIQIRYNIIYQNAWHNILPLARQLNLGVVLMRPLSSGIFQKLLRAARPDIDQVLDLHAVALNYVLSDPNVSTAIVGMRRVEEVERNNAMSDAVDGRLDLDWLHERQVPLTDTEAPHV</sequence>
<dbReference type="PANTHER" id="PTHR43312">
    <property type="entry name" value="D-THREO-ALDOSE 1-DEHYDROGENASE"/>
    <property type="match status" value="1"/>
</dbReference>
<reference evidence="2" key="1">
    <citation type="submission" date="2020-02" db="EMBL/GenBank/DDBJ databases">
        <authorList>
            <person name="Meier V. D."/>
        </authorList>
    </citation>
    <scope>NUCLEOTIDE SEQUENCE</scope>
    <source>
        <strain evidence="2">AVDCRST_MAG93</strain>
    </source>
</reference>
<gene>
    <name evidence="2" type="ORF">AVDCRST_MAG93-9870</name>
</gene>
<accession>A0A6J4NSJ6</accession>
<evidence type="ECO:0000259" key="1">
    <source>
        <dbReference type="Pfam" id="PF00248"/>
    </source>
</evidence>
<dbReference type="Gene3D" id="3.20.20.100">
    <property type="entry name" value="NADP-dependent oxidoreductase domain"/>
    <property type="match status" value="1"/>
</dbReference>
<dbReference type="InterPro" id="IPR023210">
    <property type="entry name" value="NADP_OxRdtase_dom"/>
</dbReference>
<proteinExistence type="predicted"/>
<protein>
    <recommendedName>
        <fullName evidence="1">NADP-dependent oxidoreductase domain-containing protein</fullName>
    </recommendedName>
</protein>
<dbReference type="AlphaFoldDB" id="A0A6J4NSJ6"/>
<feature type="non-terminal residue" evidence="2">
    <location>
        <position position="1"/>
    </location>
</feature>
<dbReference type="Pfam" id="PF00248">
    <property type="entry name" value="Aldo_ket_red"/>
    <property type="match status" value="1"/>
</dbReference>